<name>G8JSX2_ERECY</name>
<evidence type="ECO:0000256" key="8">
    <source>
        <dbReference type="ARBA" id="ARBA00022618"/>
    </source>
</evidence>
<dbReference type="PANTHER" id="PTHR28036">
    <property type="entry name" value="DASH COMPLEX SUBUNIT DAD2"/>
    <property type="match status" value="1"/>
</dbReference>
<keyword evidence="16" id="KW-0137">Centromere</keyword>
<dbReference type="STRING" id="931890.G8JSX2"/>
<keyword evidence="12" id="KW-0995">Kinetochore</keyword>
<dbReference type="InParanoid" id="G8JSX2"/>
<evidence type="ECO:0000256" key="6">
    <source>
        <dbReference type="ARBA" id="ARBA00022454"/>
    </source>
</evidence>
<evidence type="ECO:0000256" key="14">
    <source>
        <dbReference type="ARBA" id="ARBA00023242"/>
    </source>
</evidence>
<dbReference type="OMA" id="DYEVGVW"/>
<dbReference type="GeneID" id="11469236"/>
<dbReference type="PANTHER" id="PTHR28036:SF1">
    <property type="entry name" value="DASH COMPLEX SUBUNIT DAD2"/>
    <property type="match status" value="1"/>
</dbReference>
<keyword evidence="11" id="KW-0159">Chromosome partition</keyword>
<keyword evidence="6" id="KW-0158">Chromosome</keyword>
<sequence>MPLENAYKAKKDELAYLRQITSLTDTLKSQLEELSCQVEQMHNNAECIAGVMKNWDSILNSISQASLSLLQYTENDYEVGVWDTTKSAAANKEAPLPETLVRINVANEDQQ</sequence>
<dbReference type="GO" id="GO:0005874">
    <property type="term" value="C:microtubule"/>
    <property type="evidence" value="ECO:0007669"/>
    <property type="project" value="UniProtKB-KW"/>
</dbReference>
<dbReference type="GO" id="GO:0031116">
    <property type="term" value="P:positive regulation of microtubule polymerization"/>
    <property type="evidence" value="ECO:0007669"/>
    <property type="project" value="EnsemblFungi"/>
</dbReference>
<dbReference type="FunCoup" id="G8JSX2">
    <property type="interactions" value="41"/>
</dbReference>
<protein>
    <recommendedName>
        <fullName evidence="5">DASH complex subunit DAD2</fullName>
    </recommendedName>
    <alternativeName>
        <fullName evidence="17">Outer kinetochore protein DAD2</fullName>
    </alternativeName>
</protein>
<dbReference type="HOGENOM" id="CLU_138063_1_0_1"/>
<evidence type="ECO:0000256" key="3">
    <source>
        <dbReference type="ARBA" id="ARBA00004629"/>
    </source>
</evidence>
<gene>
    <name evidence="18" type="ordered locus">Ecym_4044</name>
</gene>
<keyword evidence="15" id="KW-0131">Cell cycle</keyword>
<dbReference type="GO" id="GO:0051010">
    <property type="term" value="F:microtubule plus-end binding"/>
    <property type="evidence" value="ECO:0007669"/>
    <property type="project" value="EnsemblFungi"/>
</dbReference>
<keyword evidence="10" id="KW-0498">Mitosis</keyword>
<evidence type="ECO:0000313" key="19">
    <source>
        <dbReference type="Proteomes" id="UP000006790"/>
    </source>
</evidence>
<organism evidence="18 19">
    <name type="scientific">Eremothecium cymbalariae (strain CBS 270.75 / DBVPG 7215 / KCTC 17166 / NRRL Y-17582)</name>
    <name type="common">Yeast</name>
    <dbReference type="NCBI Taxonomy" id="931890"/>
    <lineage>
        <taxon>Eukaryota</taxon>
        <taxon>Fungi</taxon>
        <taxon>Dikarya</taxon>
        <taxon>Ascomycota</taxon>
        <taxon>Saccharomycotina</taxon>
        <taxon>Saccharomycetes</taxon>
        <taxon>Saccharomycetales</taxon>
        <taxon>Saccharomycetaceae</taxon>
        <taxon>Eremothecium</taxon>
    </lineage>
</organism>
<evidence type="ECO:0000256" key="4">
    <source>
        <dbReference type="ARBA" id="ARBA00005501"/>
    </source>
</evidence>
<dbReference type="Pfam" id="PF08654">
    <property type="entry name" value="DASH_Dad2"/>
    <property type="match status" value="1"/>
</dbReference>
<evidence type="ECO:0000313" key="18">
    <source>
        <dbReference type="EMBL" id="AET39125.1"/>
    </source>
</evidence>
<dbReference type="GO" id="GO:1990758">
    <property type="term" value="P:mitotic sister chromatid biorientation"/>
    <property type="evidence" value="ECO:0007669"/>
    <property type="project" value="EnsemblFungi"/>
</dbReference>
<proteinExistence type="inferred from homology"/>
<keyword evidence="14" id="KW-0539">Nucleus</keyword>
<dbReference type="eggNOG" id="ENOG502S93M">
    <property type="taxonomic scope" value="Eukaryota"/>
</dbReference>
<keyword evidence="7" id="KW-0963">Cytoplasm</keyword>
<dbReference type="GO" id="GO:1990976">
    <property type="term" value="P:protein transport along microtubule to mitotic spindle pole body"/>
    <property type="evidence" value="ECO:0007669"/>
    <property type="project" value="EnsemblFungi"/>
</dbReference>
<accession>G8JSX2</accession>
<evidence type="ECO:0000256" key="1">
    <source>
        <dbReference type="ARBA" id="ARBA00004123"/>
    </source>
</evidence>
<evidence type="ECO:0000256" key="7">
    <source>
        <dbReference type="ARBA" id="ARBA00022490"/>
    </source>
</evidence>
<dbReference type="RefSeq" id="XP_003645942.1">
    <property type="nucleotide sequence ID" value="XM_003645894.1"/>
</dbReference>
<dbReference type="Proteomes" id="UP000006790">
    <property type="component" value="Chromosome 4"/>
</dbReference>
<evidence type="ECO:0000256" key="9">
    <source>
        <dbReference type="ARBA" id="ARBA00022701"/>
    </source>
</evidence>
<comment type="subcellular location">
    <subcellularLocation>
        <location evidence="3">Chromosome</location>
        <location evidence="3">Centromere</location>
        <location evidence="3">Kinetochore</location>
    </subcellularLocation>
    <subcellularLocation>
        <location evidence="2">Cytoplasm</location>
        <location evidence="2">Cytoskeleton</location>
        <location evidence="2">Spindle</location>
    </subcellularLocation>
    <subcellularLocation>
        <location evidence="1">Nucleus</location>
    </subcellularLocation>
</comment>
<evidence type="ECO:0000256" key="2">
    <source>
        <dbReference type="ARBA" id="ARBA00004186"/>
    </source>
</evidence>
<dbReference type="AlphaFoldDB" id="G8JSX2"/>
<keyword evidence="8" id="KW-0132">Cell division</keyword>
<evidence type="ECO:0000256" key="15">
    <source>
        <dbReference type="ARBA" id="ARBA00023306"/>
    </source>
</evidence>
<evidence type="ECO:0000256" key="10">
    <source>
        <dbReference type="ARBA" id="ARBA00022776"/>
    </source>
</evidence>
<dbReference type="GO" id="GO:0051301">
    <property type="term" value="P:cell division"/>
    <property type="evidence" value="ECO:0007669"/>
    <property type="project" value="UniProtKB-KW"/>
</dbReference>
<evidence type="ECO:0000256" key="12">
    <source>
        <dbReference type="ARBA" id="ARBA00022838"/>
    </source>
</evidence>
<keyword evidence="19" id="KW-1185">Reference proteome</keyword>
<keyword evidence="13" id="KW-0206">Cytoskeleton</keyword>
<comment type="similarity">
    <text evidence="4">Belongs to the DASH complex DAD2 family.</text>
</comment>
<evidence type="ECO:0000256" key="11">
    <source>
        <dbReference type="ARBA" id="ARBA00022829"/>
    </source>
</evidence>
<dbReference type="GO" id="GO:0044732">
    <property type="term" value="C:mitotic spindle pole body"/>
    <property type="evidence" value="ECO:0007669"/>
    <property type="project" value="TreeGrafter"/>
</dbReference>
<keyword evidence="9" id="KW-0493">Microtubule</keyword>
<dbReference type="EMBL" id="CP002500">
    <property type="protein sequence ID" value="AET39125.1"/>
    <property type="molecule type" value="Genomic_DNA"/>
</dbReference>
<evidence type="ECO:0000256" key="13">
    <source>
        <dbReference type="ARBA" id="ARBA00023212"/>
    </source>
</evidence>
<dbReference type="OrthoDB" id="3230169at2759"/>
<evidence type="ECO:0000256" key="16">
    <source>
        <dbReference type="ARBA" id="ARBA00023328"/>
    </source>
</evidence>
<dbReference type="InterPro" id="IPR013963">
    <property type="entry name" value="DASH_Dad2"/>
</dbReference>
<dbReference type="GO" id="GO:0051987">
    <property type="term" value="P:positive regulation of attachment of spindle microtubules to kinetochore"/>
    <property type="evidence" value="ECO:0007669"/>
    <property type="project" value="EnsemblFungi"/>
</dbReference>
<dbReference type="KEGG" id="erc:Ecym_4044"/>
<reference evidence="19" key="1">
    <citation type="journal article" date="2012" name="G3 (Bethesda)">
        <title>Pichia sorbitophila, an interspecies yeast hybrid reveals early steps of genome resolution following polyploidization.</title>
        <authorList>
            <person name="Leh Louis V."/>
            <person name="Despons L."/>
            <person name="Friedrich A."/>
            <person name="Martin T."/>
            <person name="Durrens P."/>
            <person name="Casaregola S."/>
            <person name="Neuveglise C."/>
            <person name="Fairhead C."/>
            <person name="Marck C."/>
            <person name="Cruz J.A."/>
            <person name="Straub M.L."/>
            <person name="Kugler V."/>
            <person name="Sacerdot C."/>
            <person name="Uzunov Z."/>
            <person name="Thierry A."/>
            <person name="Weiss S."/>
            <person name="Bleykasten C."/>
            <person name="De Montigny J."/>
            <person name="Jacques N."/>
            <person name="Jung P."/>
            <person name="Lemaire M."/>
            <person name="Mallet S."/>
            <person name="Morel G."/>
            <person name="Richard G.F."/>
            <person name="Sarkar A."/>
            <person name="Savel G."/>
            <person name="Schacherer J."/>
            <person name="Seret M.L."/>
            <person name="Talla E."/>
            <person name="Samson G."/>
            <person name="Jubin C."/>
            <person name="Poulain J."/>
            <person name="Vacherie B."/>
            <person name="Barbe V."/>
            <person name="Pelletier E."/>
            <person name="Sherman D.J."/>
            <person name="Westhof E."/>
            <person name="Weissenbach J."/>
            <person name="Baret P.V."/>
            <person name="Wincker P."/>
            <person name="Gaillardin C."/>
            <person name="Dujon B."/>
            <person name="Souciet J.L."/>
        </authorList>
    </citation>
    <scope>NUCLEOTIDE SEQUENCE [LARGE SCALE GENOMIC DNA]</scope>
    <source>
        <strain evidence="19">CBS 270.75 / DBVPG 7215 / KCTC 17166 / NRRL Y-17582</strain>
    </source>
</reference>
<evidence type="ECO:0000256" key="5">
    <source>
        <dbReference type="ARBA" id="ARBA00020260"/>
    </source>
</evidence>
<dbReference type="GO" id="GO:0042729">
    <property type="term" value="C:DASH complex"/>
    <property type="evidence" value="ECO:0007669"/>
    <property type="project" value="EnsemblFungi"/>
</dbReference>
<evidence type="ECO:0000256" key="17">
    <source>
        <dbReference type="ARBA" id="ARBA00030568"/>
    </source>
</evidence>
<dbReference type="GO" id="GO:1990023">
    <property type="term" value="C:mitotic spindle midzone"/>
    <property type="evidence" value="ECO:0007669"/>
    <property type="project" value="TreeGrafter"/>
</dbReference>